<dbReference type="EMBL" id="FWXZ01000001">
    <property type="protein sequence ID" value="SMC39255.1"/>
    <property type="molecule type" value="Genomic_DNA"/>
</dbReference>
<name>A0AC61PII5_9FIRM</name>
<protein>
    <submittedName>
        <fullName evidence="1">Transcriptional regulator, contains XRE-family HTH domain</fullName>
    </submittedName>
</protein>
<gene>
    <name evidence="1" type="ORF">SAMN06297397_0554</name>
</gene>
<proteinExistence type="predicted"/>
<keyword evidence="2" id="KW-1185">Reference proteome</keyword>
<sequence>MKTAGERIRELRLQNRMTLDDVARQLGVGRQAIYKYEQGTVTNIPLENLEKMAEMFNTTPGYIAGWEDSNRNTVSSSESSPQTAEARIVSGAMDKLPQEQREQILNVVRAMLTQHPELFE</sequence>
<evidence type="ECO:0000313" key="1">
    <source>
        <dbReference type="EMBL" id="SMC39255.1"/>
    </source>
</evidence>
<accession>A0AC61PII5</accession>
<dbReference type="Proteomes" id="UP000192328">
    <property type="component" value="Unassembled WGS sequence"/>
</dbReference>
<comment type="caution">
    <text evidence="1">The sequence shown here is derived from an EMBL/GenBank/DDBJ whole genome shotgun (WGS) entry which is preliminary data.</text>
</comment>
<evidence type="ECO:0000313" key="2">
    <source>
        <dbReference type="Proteomes" id="UP000192328"/>
    </source>
</evidence>
<reference evidence="1" key="1">
    <citation type="submission" date="2017-04" db="EMBL/GenBank/DDBJ databases">
        <authorList>
            <person name="Varghese N."/>
            <person name="Submissions S."/>
        </authorList>
    </citation>
    <scope>NUCLEOTIDE SEQUENCE</scope>
    <source>
        <strain evidence="1">WTE2008</strain>
    </source>
</reference>
<organism evidence="1 2">
    <name type="scientific">Aristaeella lactis</name>
    <dbReference type="NCBI Taxonomy" id="3046383"/>
    <lineage>
        <taxon>Bacteria</taxon>
        <taxon>Bacillati</taxon>
        <taxon>Bacillota</taxon>
        <taxon>Clostridia</taxon>
        <taxon>Eubacteriales</taxon>
        <taxon>Aristaeellaceae</taxon>
        <taxon>Aristaeella</taxon>
    </lineage>
</organism>